<dbReference type="RefSeq" id="WP_211325650.1">
    <property type="nucleotide sequence ID" value="NZ_QNRR01000009.1"/>
</dbReference>
<keyword evidence="8" id="KW-1185">Reference proteome</keyword>
<feature type="transmembrane region" description="Helical" evidence="5">
    <location>
        <begin position="83"/>
        <end position="102"/>
    </location>
</feature>
<reference evidence="7 8" key="1">
    <citation type="submission" date="2018-06" db="EMBL/GenBank/DDBJ databases">
        <title>Genomic Encyclopedia of Type Strains, Phase IV (KMG-IV): sequencing the most valuable type-strain genomes for metagenomic binning, comparative biology and taxonomic classification.</title>
        <authorList>
            <person name="Goeker M."/>
        </authorList>
    </citation>
    <scope>NUCLEOTIDE SEQUENCE [LARGE SCALE GENOMIC DNA]</scope>
    <source>
        <strain evidence="7 8">DSM 25532</strain>
    </source>
</reference>
<dbReference type="EMBL" id="QNRR01000009">
    <property type="protein sequence ID" value="RBP39776.1"/>
    <property type="molecule type" value="Genomic_DNA"/>
</dbReference>
<evidence type="ECO:0000256" key="3">
    <source>
        <dbReference type="ARBA" id="ARBA00022989"/>
    </source>
</evidence>
<dbReference type="GO" id="GO:0016020">
    <property type="term" value="C:membrane"/>
    <property type="evidence" value="ECO:0007669"/>
    <property type="project" value="UniProtKB-SubCell"/>
</dbReference>
<name>A0A366HBT8_9BACT</name>
<evidence type="ECO:0000313" key="8">
    <source>
        <dbReference type="Proteomes" id="UP000253426"/>
    </source>
</evidence>
<sequence>MKGTLQDFSVAENRGWIAADDGNRYSFQGPEWKGSGLPMAGNRVNFELFGDAAISVVPELAPALASPQQVGVPTATGNKVDKTTVGICGILLGSLGIHKFLLGFQTEGIIMLAISLGAGAITCGGASVVMGIIGIIEGIIYLTMTQEEFDRVYVQGKKKWF</sequence>
<evidence type="ECO:0000256" key="4">
    <source>
        <dbReference type="ARBA" id="ARBA00023136"/>
    </source>
</evidence>
<evidence type="ECO:0000256" key="2">
    <source>
        <dbReference type="ARBA" id="ARBA00022692"/>
    </source>
</evidence>
<dbReference type="Proteomes" id="UP000253426">
    <property type="component" value="Unassembled WGS sequence"/>
</dbReference>
<organism evidence="7 8">
    <name type="scientific">Roseimicrobium gellanilyticum</name>
    <dbReference type="NCBI Taxonomy" id="748857"/>
    <lineage>
        <taxon>Bacteria</taxon>
        <taxon>Pseudomonadati</taxon>
        <taxon>Verrucomicrobiota</taxon>
        <taxon>Verrucomicrobiia</taxon>
        <taxon>Verrucomicrobiales</taxon>
        <taxon>Verrucomicrobiaceae</taxon>
        <taxon>Roseimicrobium</taxon>
    </lineage>
</organism>
<keyword evidence="3 5" id="KW-1133">Transmembrane helix</keyword>
<proteinExistence type="predicted"/>
<dbReference type="Pfam" id="PF05154">
    <property type="entry name" value="TM2"/>
    <property type="match status" value="1"/>
</dbReference>
<evidence type="ECO:0000256" key="5">
    <source>
        <dbReference type="SAM" id="Phobius"/>
    </source>
</evidence>
<comment type="caution">
    <text evidence="7">The sequence shown here is derived from an EMBL/GenBank/DDBJ whole genome shotgun (WGS) entry which is preliminary data.</text>
</comment>
<feature type="transmembrane region" description="Helical" evidence="5">
    <location>
        <begin position="109"/>
        <end position="142"/>
    </location>
</feature>
<keyword evidence="2 5" id="KW-0812">Transmembrane</keyword>
<protein>
    <submittedName>
        <fullName evidence="7">TM2 domain-containing protein</fullName>
    </submittedName>
</protein>
<dbReference type="InterPro" id="IPR007829">
    <property type="entry name" value="TM2"/>
</dbReference>
<comment type="subcellular location">
    <subcellularLocation>
        <location evidence="1">Membrane</location>
        <topology evidence="1">Multi-pass membrane protein</topology>
    </subcellularLocation>
</comment>
<evidence type="ECO:0000259" key="6">
    <source>
        <dbReference type="Pfam" id="PF05154"/>
    </source>
</evidence>
<keyword evidence="4 5" id="KW-0472">Membrane</keyword>
<evidence type="ECO:0000313" key="7">
    <source>
        <dbReference type="EMBL" id="RBP39776.1"/>
    </source>
</evidence>
<gene>
    <name evidence="7" type="ORF">DES53_109204</name>
</gene>
<feature type="domain" description="TM2" evidence="6">
    <location>
        <begin position="79"/>
        <end position="119"/>
    </location>
</feature>
<evidence type="ECO:0000256" key="1">
    <source>
        <dbReference type="ARBA" id="ARBA00004141"/>
    </source>
</evidence>
<dbReference type="AlphaFoldDB" id="A0A366HBT8"/>
<accession>A0A366HBT8</accession>